<sequence>MSPILYLIRNFPGRFKAPWPLSGTAPRAATSKHQSFTAGPDRDTRSGTIQPYLERTGGATYRPTGSRALFTTRRKLLLETAHFEERNSAHSLSRGGFGRTEERVTRKNSTPWQSPTSPHCRGLFHSSHASTRTLMRSPSSTAACARKCTTCGCVGKR</sequence>
<evidence type="ECO:0000313" key="3">
    <source>
        <dbReference type="Proteomes" id="UP001335648"/>
    </source>
</evidence>
<organism evidence="2 3">
    <name type="scientific">Champsocephalus esox</name>
    <name type="common">pike icefish</name>
    <dbReference type="NCBI Taxonomy" id="159716"/>
    <lineage>
        <taxon>Eukaryota</taxon>
        <taxon>Metazoa</taxon>
        <taxon>Chordata</taxon>
        <taxon>Craniata</taxon>
        <taxon>Vertebrata</taxon>
        <taxon>Euteleostomi</taxon>
        <taxon>Actinopterygii</taxon>
        <taxon>Neopterygii</taxon>
        <taxon>Teleostei</taxon>
        <taxon>Neoteleostei</taxon>
        <taxon>Acanthomorphata</taxon>
        <taxon>Eupercaria</taxon>
        <taxon>Perciformes</taxon>
        <taxon>Notothenioidei</taxon>
        <taxon>Channichthyidae</taxon>
        <taxon>Champsocephalus</taxon>
    </lineage>
</organism>
<dbReference type="AlphaFoldDB" id="A0AAN8DC40"/>
<keyword evidence="3" id="KW-1185">Reference proteome</keyword>
<proteinExistence type="predicted"/>
<comment type="caution">
    <text evidence="2">The sequence shown here is derived from an EMBL/GenBank/DDBJ whole genome shotgun (WGS) entry which is preliminary data.</text>
</comment>
<accession>A0AAN8DC40</accession>
<protein>
    <submittedName>
        <fullName evidence="2">Uncharacterized protein</fullName>
    </submittedName>
</protein>
<feature type="compositionally biased region" description="Polar residues" evidence="1">
    <location>
        <begin position="107"/>
        <end position="117"/>
    </location>
</feature>
<evidence type="ECO:0000313" key="2">
    <source>
        <dbReference type="EMBL" id="KAK5915028.1"/>
    </source>
</evidence>
<dbReference type="Proteomes" id="UP001335648">
    <property type="component" value="Unassembled WGS sequence"/>
</dbReference>
<reference evidence="2 3" key="1">
    <citation type="journal article" date="2023" name="Mol. Biol. Evol.">
        <title>Genomics of Secondarily Temperate Adaptation in the Only Non-Antarctic Icefish.</title>
        <authorList>
            <person name="Rivera-Colon A.G."/>
            <person name="Rayamajhi N."/>
            <person name="Minhas B.F."/>
            <person name="Madrigal G."/>
            <person name="Bilyk K.T."/>
            <person name="Yoon V."/>
            <person name="Hune M."/>
            <person name="Gregory S."/>
            <person name="Cheng C.H.C."/>
            <person name="Catchen J.M."/>
        </authorList>
    </citation>
    <scope>NUCLEOTIDE SEQUENCE [LARGE SCALE GENOMIC DNA]</scope>
    <source>
        <strain evidence="2">JC2023a</strain>
    </source>
</reference>
<evidence type="ECO:0000256" key="1">
    <source>
        <dbReference type="SAM" id="MobiDB-lite"/>
    </source>
</evidence>
<gene>
    <name evidence="2" type="ORF">CesoFtcFv8_000662</name>
</gene>
<dbReference type="EMBL" id="JAULUE010002046">
    <property type="protein sequence ID" value="KAK5915028.1"/>
    <property type="molecule type" value="Genomic_DNA"/>
</dbReference>
<name>A0AAN8DC40_9TELE</name>
<feature type="region of interest" description="Disordered" evidence="1">
    <location>
        <begin position="22"/>
        <end position="47"/>
    </location>
</feature>
<feature type="region of interest" description="Disordered" evidence="1">
    <location>
        <begin position="89"/>
        <end position="121"/>
    </location>
</feature>